<name>A0AAV5R2Z8_PICKL</name>
<feature type="coiled-coil region" evidence="4">
    <location>
        <begin position="179"/>
        <end position="546"/>
    </location>
</feature>
<evidence type="ECO:0000256" key="1">
    <source>
        <dbReference type="ARBA" id="ARBA00004555"/>
    </source>
</evidence>
<comment type="subcellular location">
    <subcellularLocation>
        <location evidence="1">Golgi apparatus</location>
    </subcellularLocation>
</comment>
<proteinExistence type="predicted"/>
<sequence>MAKKNKNKDTKTVKKVETKEPEIIKNEEPIVETEKVEPVTEIEKNTAIKEDITSEVDEKPQVIETAIQEIKQNEEEIKREETEVVPEVKNKRLTLQERLELAAQKKSKANAEKKAKKLINNEIENNKTTELETNNHKNDKVGSKELNLKDILTEDLTNNQPDLIEKIEKYVSSEIDSVEQSYKEKINKLEIELAKKSKTSVDIKDSNLIEKLKSKDEQIRELLDEGNKLSRKEVQLNQSIKKLKIHESDLESELETLEKVNEELSGKIESLEGKVVDYDKTTRLLAEEKLANETLKKKFDSLKVAKDSLLDELKEIKFSKLDVQLEDVKKELEEKTNEFEKIQDNYERLLVSSKDTEDTLTFKIKELEKKLKENEELLYDRNQEIKRLEENVEKLRFDNENIIPTTSNNNNNNEILQQQYEEAQENWKLIESSYLKKINNFENQIEELQNLNIGYSKKIKILTNDLKQKSIDYSRLEEQNQLFESNSGTLEKRIETLNQTNKTLNNNLEKIKLEFNKEKENFEKHIQKLEQEKESIESRLKLRNNEFGPLNPPNTNSFYLQDLSSSSSLMKSLNTPNLNNRVNNNKRYSVQLSDPTQLNSRQNAPLSSSNSTFSFSRLNNMQPMTPQDRILRHQNSIVSFDSYDNDNVRENVNENDTLMDSEGPLGIKINQSFASFTTDSPQLNDGDSEFMMSNDEIGLGMDAETENGMNTPIIENGNNNESYIGKNIQIMNKLASQIRILELEINTLREDSKRLEEEKESASKEIVRLMNDNEKVEEIRGEVKERDEKIATLEESYHKVLIILGEKEERLGELDADVDDLKDLLRQQVQQMVEMQEKINKLSNN</sequence>
<evidence type="ECO:0000256" key="5">
    <source>
        <dbReference type="SAM" id="MobiDB-lite"/>
    </source>
</evidence>
<dbReference type="GO" id="GO:0005783">
    <property type="term" value="C:endoplasmic reticulum"/>
    <property type="evidence" value="ECO:0007669"/>
    <property type="project" value="TreeGrafter"/>
</dbReference>
<dbReference type="InterPro" id="IPR022092">
    <property type="entry name" value="TMF_DNA-bd"/>
</dbReference>
<feature type="coiled-coil region" evidence="4">
    <location>
        <begin position="731"/>
        <end position="845"/>
    </location>
</feature>
<protein>
    <recommendedName>
        <fullName evidence="6">TATA element modulatory factor 1 TATA binding domain-containing protein</fullName>
    </recommendedName>
</protein>
<keyword evidence="2" id="KW-0333">Golgi apparatus</keyword>
<accession>A0AAV5R2Z8</accession>
<dbReference type="PANTHER" id="PTHR46515">
    <property type="entry name" value="TATA ELEMENT MODULATORY FACTOR TMF1"/>
    <property type="match status" value="1"/>
</dbReference>
<feature type="compositionally biased region" description="Polar residues" evidence="5">
    <location>
        <begin position="593"/>
        <end position="606"/>
    </location>
</feature>
<dbReference type="GO" id="GO:0005794">
    <property type="term" value="C:Golgi apparatus"/>
    <property type="evidence" value="ECO:0007669"/>
    <property type="project" value="UniProtKB-SubCell"/>
</dbReference>
<feature type="compositionally biased region" description="Low complexity" evidence="5">
    <location>
        <begin position="607"/>
        <end position="616"/>
    </location>
</feature>
<evidence type="ECO:0000256" key="2">
    <source>
        <dbReference type="ARBA" id="ARBA00023034"/>
    </source>
</evidence>
<dbReference type="EMBL" id="BTGB01000001">
    <property type="protein sequence ID" value="GMM45019.1"/>
    <property type="molecule type" value="Genomic_DNA"/>
</dbReference>
<feature type="coiled-coil region" evidence="4">
    <location>
        <begin position="63"/>
        <end position="121"/>
    </location>
</feature>
<evidence type="ECO:0000313" key="7">
    <source>
        <dbReference type="EMBL" id="GMM45019.1"/>
    </source>
</evidence>
<feature type="region of interest" description="Disordered" evidence="5">
    <location>
        <begin position="593"/>
        <end position="621"/>
    </location>
</feature>
<dbReference type="AlphaFoldDB" id="A0AAV5R2Z8"/>
<dbReference type="PANTHER" id="PTHR46515:SF1">
    <property type="entry name" value="TATA ELEMENT MODULATORY FACTOR"/>
    <property type="match status" value="1"/>
</dbReference>
<dbReference type="InterPro" id="IPR022091">
    <property type="entry name" value="TMF_TATA-bd"/>
</dbReference>
<evidence type="ECO:0000259" key="6">
    <source>
        <dbReference type="Pfam" id="PF12325"/>
    </source>
</evidence>
<dbReference type="Pfam" id="PF12325">
    <property type="entry name" value="TMF_TATA_bd"/>
    <property type="match status" value="1"/>
</dbReference>
<gene>
    <name evidence="7" type="ORF">DAPK24_015940</name>
</gene>
<reference evidence="7 8" key="1">
    <citation type="journal article" date="2023" name="Elife">
        <title>Identification of key yeast species and microbe-microbe interactions impacting larval growth of Drosophila in the wild.</title>
        <authorList>
            <person name="Mure A."/>
            <person name="Sugiura Y."/>
            <person name="Maeda R."/>
            <person name="Honda K."/>
            <person name="Sakurai N."/>
            <person name="Takahashi Y."/>
            <person name="Watada M."/>
            <person name="Katoh T."/>
            <person name="Gotoh A."/>
            <person name="Gotoh Y."/>
            <person name="Taniguchi I."/>
            <person name="Nakamura K."/>
            <person name="Hayashi T."/>
            <person name="Katayama T."/>
            <person name="Uemura T."/>
            <person name="Hattori Y."/>
        </authorList>
    </citation>
    <scope>NUCLEOTIDE SEQUENCE [LARGE SCALE GENOMIC DNA]</scope>
    <source>
        <strain evidence="7 8">PK-24</strain>
    </source>
</reference>
<feature type="domain" description="TATA element modulatory factor 1 TATA binding" evidence="6">
    <location>
        <begin position="721"/>
        <end position="832"/>
    </location>
</feature>
<dbReference type="InterPro" id="IPR052602">
    <property type="entry name" value="Growth_transcription_reg"/>
</dbReference>
<organism evidence="7 8">
    <name type="scientific">Pichia kluyveri</name>
    <name type="common">Yeast</name>
    <dbReference type="NCBI Taxonomy" id="36015"/>
    <lineage>
        <taxon>Eukaryota</taxon>
        <taxon>Fungi</taxon>
        <taxon>Dikarya</taxon>
        <taxon>Ascomycota</taxon>
        <taxon>Saccharomycotina</taxon>
        <taxon>Pichiomycetes</taxon>
        <taxon>Pichiales</taxon>
        <taxon>Pichiaceae</taxon>
        <taxon>Pichia</taxon>
    </lineage>
</organism>
<comment type="caution">
    <text evidence="7">The sequence shown here is derived from an EMBL/GenBank/DDBJ whole genome shotgun (WGS) entry which is preliminary data.</text>
</comment>
<keyword evidence="8" id="KW-1185">Reference proteome</keyword>
<evidence type="ECO:0000313" key="8">
    <source>
        <dbReference type="Proteomes" id="UP001378960"/>
    </source>
</evidence>
<dbReference type="Pfam" id="PF12329">
    <property type="entry name" value="TMF_DNA_bd"/>
    <property type="match status" value="1"/>
</dbReference>
<evidence type="ECO:0000256" key="3">
    <source>
        <dbReference type="ARBA" id="ARBA00023054"/>
    </source>
</evidence>
<keyword evidence="3 4" id="KW-0175">Coiled coil</keyword>
<dbReference type="Proteomes" id="UP001378960">
    <property type="component" value="Unassembled WGS sequence"/>
</dbReference>
<evidence type="ECO:0000256" key="4">
    <source>
        <dbReference type="SAM" id="Coils"/>
    </source>
</evidence>